<comment type="similarity">
    <text evidence="3 11">Belongs to the MnmG family.</text>
</comment>
<dbReference type="InterPro" id="IPR044920">
    <property type="entry name" value="MnmG_C_subdom_sf"/>
</dbReference>
<feature type="binding site" evidence="11">
    <location>
        <begin position="282"/>
        <end position="296"/>
    </location>
    <ligand>
        <name>NAD(+)</name>
        <dbReference type="ChEBI" id="CHEBI:57540"/>
    </ligand>
</feature>
<dbReference type="HAMAP" id="MF_00129">
    <property type="entry name" value="MnmG_GidA"/>
    <property type="match status" value="1"/>
</dbReference>
<evidence type="ECO:0000256" key="2">
    <source>
        <dbReference type="ARBA" id="ARBA00003717"/>
    </source>
</evidence>
<protein>
    <recommendedName>
        <fullName evidence="4 11">tRNA uridine 5-carboxymethylaminomethyl modification enzyme MnmG</fullName>
    </recommendedName>
    <alternativeName>
        <fullName evidence="10 11">Glucose-inhibited division protein A</fullName>
    </alternativeName>
</protein>
<dbReference type="Pfam" id="PF13932">
    <property type="entry name" value="SAM_GIDA_C"/>
    <property type="match status" value="1"/>
</dbReference>
<dbReference type="InterPro" id="IPR040131">
    <property type="entry name" value="MnmG_N"/>
</dbReference>
<evidence type="ECO:0000256" key="3">
    <source>
        <dbReference type="ARBA" id="ARBA00007653"/>
    </source>
</evidence>
<dbReference type="GO" id="GO:0005829">
    <property type="term" value="C:cytosol"/>
    <property type="evidence" value="ECO:0007669"/>
    <property type="project" value="TreeGrafter"/>
</dbReference>
<dbReference type="InterPro" id="IPR020595">
    <property type="entry name" value="MnmG-rel_CS"/>
</dbReference>
<accession>A0A285N026</accession>
<dbReference type="NCBIfam" id="TIGR00136">
    <property type="entry name" value="mnmG_gidA"/>
    <property type="match status" value="1"/>
</dbReference>
<comment type="cofactor">
    <cofactor evidence="1 11">
        <name>FAD</name>
        <dbReference type="ChEBI" id="CHEBI:57692"/>
    </cofactor>
</comment>
<dbReference type="PROSITE" id="PS01281">
    <property type="entry name" value="GIDA_2"/>
    <property type="match status" value="1"/>
</dbReference>
<keyword evidence="8 11" id="KW-0520">NAD</keyword>
<dbReference type="InterPro" id="IPR004416">
    <property type="entry name" value="MnmG"/>
</dbReference>
<feature type="domain" description="tRNA uridine 5-carboxymethylaminomethyl modification enzyme C-terminal subdomain" evidence="12">
    <location>
        <begin position="538"/>
        <end position="609"/>
    </location>
</feature>
<keyword evidence="11" id="KW-0963">Cytoplasm</keyword>
<comment type="function">
    <text evidence="2 11">NAD-binding protein involved in the addition of a carboxymethylaminomethyl (cmnm) group at the wobble position (U34) of certain tRNAs, forming tRNA-cmnm(5)s(2)U34.</text>
</comment>
<dbReference type="SUPFAM" id="SSF51905">
    <property type="entry name" value="FAD/NAD(P)-binding domain"/>
    <property type="match status" value="1"/>
</dbReference>
<keyword evidence="6 11" id="KW-0819">tRNA processing</keyword>
<proteinExistence type="inferred from homology"/>
<dbReference type="InterPro" id="IPR026904">
    <property type="entry name" value="MnmG_C"/>
</dbReference>
<evidence type="ECO:0000256" key="4">
    <source>
        <dbReference type="ARBA" id="ARBA00020461"/>
    </source>
</evidence>
<dbReference type="InterPro" id="IPR036188">
    <property type="entry name" value="FAD/NAD-bd_sf"/>
</dbReference>
<keyword evidence="7 11" id="KW-0274">FAD</keyword>
<dbReference type="InterPro" id="IPR002218">
    <property type="entry name" value="MnmG-rel"/>
</dbReference>
<dbReference type="PANTHER" id="PTHR11806:SF0">
    <property type="entry name" value="PROTEIN MTO1 HOMOLOG, MITOCHONDRIAL"/>
    <property type="match status" value="1"/>
</dbReference>
<dbReference type="Gene3D" id="1.10.10.1800">
    <property type="entry name" value="tRNA uridine 5-carboxymethylaminomethyl modification enzyme MnmG/GidA"/>
    <property type="match status" value="1"/>
</dbReference>
<feature type="binding site" evidence="11">
    <location>
        <begin position="13"/>
        <end position="18"/>
    </location>
    <ligand>
        <name>FAD</name>
        <dbReference type="ChEBI" id="CHEBI:57692"/>
    </ligand>
</feature>
<dbReference type="Pfam" id="PF01134">
    <property type="entry name" value="GIDA"/>
    <property type="match status" value="1"/>
</dbReference>
<dbReference type="Proteomes" id="UP000219036">
    <property type="component" value="Unassembled WGS sequence"/>
</dbReference>
<dbReference type="PANTHER" id="PTHR11806">
    <property type="entry name" value="GLUCOSE INHIBITED DIVISION PROTEIN A"/>
    <property type="match status" value="1"/>
</dbReference>
<dbReference type="AlphaFoldDB" id="A0A285N026"/>
<dbReference type="EMBL" id="OBEI01000001">
    <property type="protein sequence ID" value="SNZ02789.1"/>
    <property type="molecule type" value="Genomic_DNA"/>
</dbReference>
<dbReference type="FunFam" id="1.10.150.570:FF:000001">
    <property type="entry name" value="tRNA uridine 5-carboxymethylaminomethyl modification enzyme MnmG"/>
    <property type="match status" value="1"/>
</dbReference>
<dbReference type="Gene3D" id="3.50.50.60">
    <property type="entry name" value="FAD/NAD(P)-binding domain"/>
    <property type="match status" value="2"/>
</dbReference>
<evidence type="ECO:0000256" key="1">
    <source>
        <dbReference type="ARBA" id="ARBA00001974"/>
    </source>
</evidence>
<evidence type="ECO:0000259" key="12">
    <source>
        <dbReference type="SMART" id="SM01228"/>
    </source>
</evidence>
<name>A0A285N026_9AQUI</name>
<comment type="subunit">
    <text evidence="9 11">Homodimer. Heterotetramer of two MnmE and two MnmG subunits.</text>
</comment>
<evidence type="ECO:0000313" key="13">
    <source>
        <dbReference type="EMBL" id="SNZ02789.1"/>
    </source>
</evidence>
<organism evidence="13 14">
    <name type="scientific">Persephonella hydrogeniphila</name>
    <dbReference type="NCBI Taxonomy" id="198703"/>
    <lineage>
        <taxon>Bacteria</taxon>
        <taxon>Pseudomonadati</taxon>
        <taxon>Aquificota</taxon>
        <taxon>Aquificia</taxon>
        <taxon>Aquificales</taxon>
        <taxon>Hydrogenothermaceae</taxon>
        <taxon>Persephonella</taxon>
    </lineage>
</organism>
<evidence type="ECO:0000313" key="14">
    <source>
        <dbReference type="Proteomes" id="UP000219036"/>
    </source>
</evidence>
<keyword evidence="5 11" id="KW-0285">Flavoprotein</keyword>
<dbReference type="Gene3D" id="1.10.150.570">
    <property type="entry name" value="GidA associated domain, C-terminal subdomain"/>
    <property type="match status" value="1"/>
</dbReference>
<gene>
    <name evidence="11" type="primary">mnmG</name>
    <name evidence="11" type="synonym">gidA</name>
    <name evidence="13" type="ORF">SAMN06265182_0211</name>
</gene>
<reference evidence="14" key="1">
    <citation type="submission" date="2017-09" db="EMBL/GenBank/DDBJ databases">
        <authorList>
            <person name="Varghese N."/>
            <person name="Submissions S."/>
        </authorList>
    </citation>
    <scope>NUCLEOTIDE SEQUENCE [LARGE SCALE GENOMIC DNA]</scope>
    <source>
        <strain evidence="14">DSM 15103</strain>
    </source>
</reference>
<evidence type="ECO:0000256" key="6">
    <source>
        <dbReference type="ARBA" id="ARBA00022694"/>
    </source>
</evidence>
<keyword evidence="14" id="KW-1185">Reference proteome</keyword>
<dbReference type="OrthoDB" id="9815560at2"/>
<comment type="subcellular location">
    <subcellularLocation>
        <location evidence="11">Cytoplasm</location>
    </subcellularLocation>
</comment>
<dbReference type="GO" id="GO:0050660">
    <property type="term" value="F:flavin adenine dinucleotide binding"/>
    <property type="evidence" value="ECO:0007669"/>
    <property type="project" value="UniProtKB-UniRule"/>
</dbReference>
<comment type="caution">
    <text evidence="11">Lacks conserved residue(s) required for the propagation of feature annotation.</text>
</comment>
<evidence type="ECO:0000256" key="10">
    <source>
        <dbReference type="ARBA" id="ARBA00031800"/>
    </source>
</evidence>
<dbReference type="PROSITE" id="PS01280">
    <property type="entry name" value="GIDA_1"/>
    <property type="match status" value="1"/>
</dbReference>
<evidence type="ECO:0000256" key="7">
    <source>
        <dbReference type="ARBA" id="ARBA00022827"/>
    </source>
</evidence>
<dbReference type="GO" id="GO:0030488">
    <property type="term" value="P:tRNA methylation"/>
    <property type="evidence" value="ECO:0007669"/>
    <property type="project" value="TreeGrafter"/>
</dbReference>
<evidence type="ECO:0000256" key="8">
    <source>
        <dbReference type="ARBA" id="ARBA00023027"/>
    </source>
</evidence>
<sequence length="622" mass="70359">MIYDAEFDVVVIGGGHAGIEAALASAKLGAKTALITLDKEKIGLMPCNPAIGGIAKGIVVREIDAFGGEMGKAIDATGIQYKTLNTRKGPAVRSPRAQADKEEYRKYMVNRVSNTENLTLIEGEATDIFLKKNRNEIEGVEVDGKIKIKTKSVVVTTGTFLEGVIHIGDKQIPAGRMGEKPSNKLPDFYRRAGFPLQRFKTGTPARLDKRSIDFSGLEEAPGDEPPPKFSFWTEPYGSYWFKEGQKKQIPCYITYTTPETHKIIRENLHRTALYGGAIKGIGPRYCPSIEDKIVKFENKERHTVWLEPETKDGISIYPNGLSTSLPEEVQWEMYRSIPGLENVILLKPAYAIEYDIVPPTELYPTLETKKIKGLYHAGNFNGTTGYEEAAGQGIVAGINAALRAFGKEPFYIRRDEAYIGVMIDDLTTKGVIEPYRLFTSRSEYRLHLRQDNPVLRLYKKAYDLGMITEEQYRFVKDIEEEIKYWLERYKQEKIKINGKGVKVIELLKRSDIHVKDLEKYGADLPDKNYIQEEVDINVKYSGYFERERKMNEKMRHLENIKLPDDIDYSKIPGLTKEVVQKLSKARPITLGHAARLEGITPAAITAIMIYLEKIKRTKVGEN</sequence>
<dbReference type="InterPro" id="IPR047001">
    <property type="entry name" value="MnmG_C_subdom"/>
</dbReference>
<dbReference type="InterPro" id="IPR049312">
    <property type="entry name" value="GIDA_C_N"/>
</dbReference>
<evidence type="ECO:0000256" key="5">
    <source>
        <dbReference type="ARBA" id="ARBA00022630"/>
    </source>
</evidence>
<evidence type="ECO:0000256" key="9">
    <source>
        <dbReference type="ARBA" id="ARBA00025948"/>
    </source>
</evidence>
<evidence type="ECO:0000256" key="11">
    <source>
        <dbReference type="HAMAP-Rule" id="MF_00129"/>
    </source>
</evidence>
<dbReference type="PRINTS" id="PR00411">
    <property type="entry name" value="PNDRDTASEI"/>
</dbReference>
<dbReference type="FunFam" id="3.50.50.60:FF:000002">
    <property type="entry name" value="tRNA uridine 5-carboxymethylaminomethyl modification enzyme MnmG"/>
    <property type="match status" value="1"/>
</dbReference>
<dbReference type="SMART" id="SM01228">
    <property type="entry name" value="GIDA_assoc_3"/>
    <property type="match status" value="1"/>
</dbReference>
<dbReference type="RefSeq" id="WP_096999412.1">
    <property type="nucleotide sequence ID" value="NZ_OBEI01000001.1"/>
</dbReference>
<dbReference type="GO" id="GO:0002098">
    <property type="term" value="P:tRNA wobble uridine modification"/>
    <property type="evidence" value="ECO:0007669"/>
    <property type="project" value="InterPro"/>
</dbReference>
<dbReference type="Pfam" id="PF21680">
    <property type="entry name" value="GIDA_C_1st"/>
    <property type="match status" value="1"/>
</dbReference>